<dbReference type="Pfam" id="PF15571">
    <property type="entry name" value="Imm44"/>
    <property type="match status" value="1"/>
</dbReference>
<dbReference type="RefSeq" id="WP_203304064.1">
    <property type="nucleotide sequence ID" value="NZ_JAAEBW010000049.1"/>
</dbReference>
<reference evidence="1 2" key="1">
    <citation type="submission" date="2020-01" db="EMBL/GenBank/DDBJ databases">
        <title>Comparative genomics of meat spoilage bacteria.</title>
        <authorList>
            <person name="Hilgarth M."/>
            <person name="Vogel R.F."/>
        </authorList>
    </citation>
    <scope>NUCLEOTIDE SEQUENCE [LARGE SCALE GENOMIC DNA]</scope>
    <source>
        <strain evidence="1 2">TMW2.2077</strain>
    </source>
</reference>
<dbReference type="Proteomes" id="UP000809529">
    <property type="component" value="Unassembled WGS sequence"/>
</dbReference>
<proteinExistence type="predicted"/>
<accession>A0ABS1ZQC4</accession>
<comment type="caution">
    <text evidence="1">The sequence shown here is derived from an EMBL/GenBank/DDBJ whole genome shotgun (WGS) entry which is preliminary data.</text>
</comment>
<evidence type="ECO:0000313" key="2">
    <source>
        <dbReference type="Proteomes" id="UP000809529"/>
    </source>
</evidence>
<evidence type="ECO:0000313" key="1">
    <source>
        <dbReference type="EMBL" id="MBM1198143.1"/>
    </source>
</evidence>
<protein>
    <submittedName>
        <fullName evidence="1">Uncharacterized protein</fullName>
    </submittedName>
</protein>
<sequence length="132" mass="14937">MSAEKEAAIGTAEHIARNKIKPVLDKALEGLQLEFDLKRWSYISIIMPKEFSADYPEVARFHKKTKVLEFRIAIPFEDFLNADEKGQISLILDAIEKTIDMMSKFKVPSKDRGALRNAVVEARARLSSATNN</sequence>
<dbReference type="InterPro" id="IPR029078">
    <property type="entry name" value="Imm44"/>
</dbReference>
<name>A0ABS1ZQC4_9PSED</name>
<gene>
    <name evidence="1" type="ORF">GYN02_23610</name>
</gene>
<dbReference type="EMBL" id="JAAEBW010000049">
    <property type="protein sequence ID" value="MBM1198143.1"/>
    <property type="molecule type" value="Genomic_DNA"/>
</dbReference>
<organism evidence="1 2">
    <name type="scientific">Pseudomonas weihenstephanensis</name>
    <dbReference type="NCBI Taxonomy" id="1608994"/>
    <lineage>
        <taxon>Bacteria</taxon>
        <taxon>Pseudomonadati</taxon>
        <taxon>Pseudomonadota</taxon>
        <taxon>Gammaproteobacteria</taxon>
        <taxon>Pseudomonadales</taxon>
        <taxon>Pseudomonadaceae</taxon>
        <taxon>Pseudomonas</taxon>
    </lineage>
</organism>
<keyword evidence="2" id="KW-1185">Reference proteome</keyword>